<feature type="transmembrane region" description="Helical" evidence="10">
    <location>
        <begin position="167"/>
        <end position="185"/>
    </location>
</feature>
<evidence type="ECO:0000313" key="13">
    <source>
        <dbReference type="Proteomes" id="UP000217446"/>
    </source>
</evidence>
<dbReference type="Pfam" id="PF07690">
    <property type="entry name" value="MFS_1"/>
    <property type="match status" value="1"/>
</dbReference>
<dbReference type="PANTHER" id="PTHR42718:SF9">
    <property type="entry name" value="MAJOR FACILITATOR SUPERFAMILY MULTIDRUG TRANSPORTER MFSC"/>
    <property type="match status" value="1"/>
</dbReference>
<dbReference type="Proteomes" id="UP000217446">
    <property type="component" value="Unassembled WGS sequence"/>
</dbReference>
<accession>A0A250VD78</accession>
<reference evidence="13" key="1">
    <citation type="submission" date="2017-05" db="EMBL/GenBank/DDBJ databases">
        <title>Streptomyces olivochromogenes NBRC 3561 whole genome shotgun sequence.</title>
        <authorList>
            <person name="Dohra H."/>
            <person name="Kodani S."/>
        </authorList>
    </citation>
    <scope>NUCLEOTIDE SEQUENCE [LARGE SCALE GENOMIC DNA]</scope>
    <source>
        <strain evidence="13">NBRC 3561</strain>
    </source>
</reference>
<evidence type="ECO:0000256" key="7">
    <source>
        <dbReference type="ARBA" id="ARBA00023136"/>
    </source>
</evidence>
<sequence length="487" mass="49729">MPQTQPHKTRPGLTLFAACLGFVVVILDVSVVNVATKALGADFGGSLSGLEWVINGYTLTFAAFLLTAGAMGDRYDPKQIFMAGFALFAVTSLACGAAPSLVALVTARVVQGVGAAMIVPSSLSIVNTNFPDPAERTRAVSLWAAAGGLALALGPVVGGLLVDSLGWRSIFYVNVPIAAVGIVLVRAHARPAPARDASVRRSLDLPGQLLAVVGLGAFTGAIVEANAQGWASPTVLTCLAVFLVALVGFLAVERRSGDPMLPLHLFGRRAFSSTSLIGVLLNFAFYGLIFVFSLFFQQVWDYSPIVAGLAFLPMTAAIMIANLSCGPLVKRYGARTVLITGNTLAVIGYLATVPVVDSGAYAQMTAQFVVAGFGIGLVVPSMTNAMLGSVDPANAGIASGVLNASRQLGGLIGVAVMGLLVGQAASDHFLSGLRAALLCAVVALAISAVLSAIGLPRRQATTATAPAAAAAKAGSEPEPALKTADAR</sequence>
<evidence type="ECO:0000256" key="8">
    <source>
        <dbReference type="ARBA" id="ARBA00023251"/>
    </source>
</evidence>
<keyword evidence="3" id="KW-0813">Transport</keyword>
<dbReference type="Gene3D" id="1.20.1250.20">
    <property type="entry name" value="MFS general substrate transporter like domains"/>
    <property type="match status" value="1"/>
</dbReference>
<name>A0A250VD78_STROL</name>
<feature type="transmembrane region" description="Helical" evidence="10">
    <location>
        <begin position="302"/>
        <end position="325"/>
    </location>
</feature>
<feature type="transmembrane region" description="Helical" evidence="10">
    <location>
        <begin position="229"/>
        <end position="252"/>
    </location>
</feature>
<dbReference type="RefSeq" id="WP_067372731.1">
    <property type="nucleotide sequence ID" value="NZ_BDQI01000006.1"/>
</dbReference>
<keyword evidence="13" id="KW-1185">Reference proteome</keyword>
<protein>
    <submittedName>
        <fullName evidence="12">MFS transporter</fullName>
    </submittedName>
</protein>
<evidence type="ECO:0000259" key="11">
    <source>
        <dbReference type="PROSITE" id="PS50850"/>
    </source>
</evidence>
<organism evidence="12 13">
    <name type="scientific">Streptomyces olivochromogenes</name>
    <dbReference type="NCBI Taxonomy" id="1963"/>
    <lineage>
        <taxon>Bacteria</taxon>
        <taxon>Bacillati</taxon>
        <taxon>Actinomycetota</taxon>
        <taxon>Actinomycetes</taxon>
        <taxon>Kitasatosporales</taxon>
        <taxon>Streptomycetaceae</taxon>
        <taxon>Streptomyces</taxon>
    </lineage>
</organism>
<dbReference type="GO" id="GO:0022857">
    <property type="term" value="F:transmembrane transporter activity"/>
    <property type="evidence" value="ECO:0007669"/>
    <property type="project" value="InterPro"/>
</dbReference>
<keyword evidence="8" id="KW-0046">Antibiotic resistance</keyword>
<dbReference type="InterPro" id="IPR020846">
    <property type="entry name" value="MFS_dom"/>
</dbReference>
<keyword evidence="5 10" id="KW-0812">Transmembrane</keyword>
<proteinExistence type="inferred from homology"/>
<dbReference type="InterPro" id="IPR004638">
    <property type="entry name" value="EmrB-like"/>
</dbReference>
<feature type="transmembrane region" description="Helical" evidence="10">
    <location>
        <begin position="273"/>
        <end position="296"/>
    </location>
</feature>
<comment type="subcellular location">
    <subcellularLocation>
        <location evidence="1">Cell membrane</location>
        <topology evidence="1">Multi-pass membrane protein</topology>
    </subcellularLocation>
</comment>
<gene>
    <name evidence="12" type="ORF">SO3561_03623</name>
</gene>
<dbReference type="InterPro" id="IPR036259">
    <property type="entry name" value="MFS_trans_sf"/>
</dbReference>
<comment type="similarity">
    <text evidence="2">Belongs to the major facilitator superfamily. EmrB family.</text>
</comment>
<feature type="transmembrane region" description="Helical" evidence="10">
    <location>
        <begin position="337"/>
        <end position="356"/>
    </location>
</feature>
<evidence type="ECO:0000256" key="2">
    <source>
        <dbReference type="ARBA" id="ARBA00008537"/>
    </source>
</evidence>
<evidence type="ECO:0000256" key="4">
    <source>
        <dbReference type="ARBA" id="ARBA00022475"/>
    </source>
</evidence>
<keyword evidence="4" id="KW-1003">Cell membrane</keyword>
<evidence type="ECO:0000256" key="6">
    <source>
        <dbReference type="ARBA" id="ARBA00022989"/>
    </source>
</evidence>
<feature type="transmembrane region" description="Helical" evidence="10">
    <location>
        <begin position="12"/>
        <end position="32"/>
    </location>
</feature>
<evidence type="ECO:0000313" key="12">
    <source>
        <dbReference type="EMBL" id="GAX52115.1"/>
    </source>
</evidence>
<dbReference type="GO" id="GO:0005886">
    <property type="term" value="C:plasma membrane"/>
    <property type="evidence" value="ECO:0007669"/>
    <property type="project" value="UniProtKB-SubCell"/>
</dbReference>
<feature type="region of interest" description="Disordered" evidence="9">
    <location>
        <begin position="466"/>
        <end position="487"/>
    </location>
</feature>
<dbReference type="GO" id="GO:0046677">
    <property type="term" value="P:response to antibiotic"/>
    <property type="evidence" value="ECO:0007669"/>
    <property type="project" value="UniProtKB-KW"/>
</dbReference>
<evidence type="ECO:0000256" key="10">
    <source>
        <dbReference type="SAM" id="Phobius"/>
    </source>
</evidence>
<dbReference type="InterPro" id="IPR011701">
    <property type="entry name" value="MFS"/>
</dbReference>
<feature type="transmembrane region" description="Helical" evidence="10">
    <location>
        <begin position="205"/>
        <end position="223"/>
    </location>
</feature>
<comment type="caution">
    <text evidence="12">The sequence shown here is derived from an EMBL/GenBank/DDBJ whole genome shotgun (WGS) entry which is preliminary data.</text>
</comment>
<feature type="domain" description="Major facilitator superfamily (MFS) profile" evidence="11">
    <location>
        <begin position="14"/>
        <end position="459"/>
    </location>
</feature>
<feature type="transmembrane region" description="Helical" evidence="10">
    <location>
        <begin position="142"/>
        <end position="161"/>
    </location>
</feature>
<keyword evidence="6 10" id="KW-1133">Transmembrane helix</keyword>
<feature type="transmembrane region" description="Helical" evidence="10">
    <location>
        <begin position="432"/>
        <end position="455"/>
    </location>
</feature>
<dbReference type="CDD" id="cd17321">
    <property type="entry name" value="MFS_MMR_MDR_like"/>
    <property type="match status" value="1"/>
</dbReference>
<dbReference type="PANTHER" id="PTHR42718">
    <property type="entry name" value="MAJOR FACILITATOR SUPERFAMILY MULTIDRUG TRANSPORTER MFSC"/>
    <property type="match status" value="1"/>
</dbReference>
<feature type="transmembrane region" description="Helical" evidence="10">
    <location>
        <begin position="109"/>
        <end position="130"/>
    </location>
</feature>
<evidence type="ECO:0000256" key="3">
    <source>
        <dbReference type="ARBA" id="ARBA00022448"/>
    </source>
</evidence>
<feature type="transmembrane region" description="Helical" evidence="10">
    <location>
        <begin position="52"/>
        <end position="71"/>
    </location>
</feature>
<dbReference type="STRING" id="1963.AQJ27_24425"/>
<feature type="transmembrane region" description="Helical" evidence="10">
    <location>
        <begin position="368"/>
        <end position="387"/>
    </location>
</feature>
<evidence type="ECO:0000256" key="5">
    <source>
        <dbReference type="ARBA" id="ARBA00022692"/>
    </source>
</evidence>
<dbReference type="AlphaFoldDB" id="A0A250VD78"/>
<evidence type="ECO:0000256" key="9">
    <source>
        <dbReference type="SAM" id="MobiDB-lite"/>
    </source>
</evidence>
<dbReference type="EMBL" id="BDQI01000006">
    <property type="protein sequence ID" value="GAX52115.1"/>
    <property type="molecule type" value="Genomic_DNA"/>
</dbReference>
<keyword evidence="7 10" id="KW-0472">Membrane</keyword>
<dbReference type="PROSITE" id="PS50850">
    <property type="entry name" value="MFS"/>
    <property type="match status" value="1"/>
</dbReference>
<dbReference type="SUPFAM" id="SSF103473">
    <property type="entry name" value="MFS general substrate transporter"/>
    <property type="match status" value="1"/>
</dbReference>
<evidence type="ECO:0000256" key="1">
    <source>
        <dbReference type="ARBA" id="ARBA00004651"/>
    </source>
</evidence>
<feature type="transmembrane region" description="Helical" evidence="10">
    <location>
        <begin position="83"/>
        <end position="103"/>
    </location>
</feature>
<dbReference type="NCBIfam" id="TIGR00711">
    <property type="entry name" value="efflux_EmrB"/>
    <property type="match status" value="1"/>
</dbReference>
<feature type="transmembrane region" description="Helical" evidence="10">
    <location>
        <begin position="408"/>
        <end position="426"/>
    </location>
</feature>
<dbReference type="Gene3D" id="1.20.1720.10">
    <property type="entry name" value="Multidrug resistance protein D"/>
    <property type="match status" value="1"/>
</dbReference>